<accession>A0A935K039</accession>
<gene>
    <name evidence="1" type="ORF">IPJ38_19720</name>
</gene>
<proteinExistence type="predicted"/>
<evidence type="ECO:0000313" key="2">
    <source>
        <dbReference type="Proteomes" id="UP000739411"/>
    </source>
</evidence>
<sequence>MGQAKNRGSQAERIAEAQTKLAATRPEKLVCNGCGGDVTTINPVSTRGLRGLEAIWVGQCDCGQTTFAATGEPKAVDAFFFALSENTELTLGSQKAGAASTKVPWPATINAG</sequence>
<name>A0A935K039_9RHOO</name>
<dbReference type="AlphaFoldDB" id="A0A935K039"/>
<dbReference type="Proteomes" id="UP000739411">
    <property type="component" value="Unassembled WGS sequence"/>
</dbReference>
<evidence type="ECO:0000313" key="1">
    <source>
        <dbReference type="EMBL" id="MBK7416993.1"/>
    </source>
</evidence>
<organism evidence="1 2">
    <name type="scientific">Candidatus Dechloromonas phosphorivorans</name>
    <dbReference type="NCBI Taxonomy" id="2899244"/>
    <lineage>
        <taxon>Bacteria</taxon>
        <taxon>Pseudomonadati</taxon>
        <taxon>Pseudomonadota</taxon>
        <taxon>Betaproteobacteria</taxon>
        <taxon>Rhodocyclales</taxon>
        <taxon>Azonexaceae</taxon>
        <taxon>Dechloromonas</taxon>
    </lineage>
</organism>
<reference evidence="1 2" key="1">
    <citation type="submission" date="2020-10" db="EMBL/GenBank/DDBJ databases">
        <title>Connecting structure to function with the recovery of over 1000 high-quality activated sludge metagenome-assembled genomes encoding full-length rRNA genes using long-read sequencing.</title>
        <authorList>
            <person name="Singleton C.M."/>
            <person name="Petriglieri F."/>
            <person name="Kristensen J.M."/>
            <person name="Kirkegaard R.H."/>
            <person name="Michaelsen T.Y."/>
            <person name="Andersen M.H."/>
            <person name="Karst S.M."/>
            <person name="Dueholm M.S."/>
            <person name="Nielsen P.H."/>
            <person name="Albertsen M."/>
        </authorList>
    </citation>
    <scope>NUCLEOTIDE SEQUENCE [LARGE SCALE GENOMIC DNA]</scope>
    <source>
        <strain evidence="1">EsbW_18-Q3-R4-48_BATAC.463</strain>
    </source>
</reference>
<dbReference type="EMBL" id="JADJMS010000047">
    <property type="protein sequence ID" value="MBK7416993.1"/>
    <property type="molecule type" value="Genomic_DNA"/>
</dbReference>
<comment type="caution">
    <text evidence="1">The sequence shown here is derived from an EMBL/GenBank/DDBJ whole genome shotgun (WGS) entry which is preliminary data.</text>
</comment>
<protein>
    <submittedName>
        <fullName evidence="1">Uncharacterized protein</fullName>
    </submittedName>
</protein>